<feature type="transmembrane region" description="Helical" evidence="5">
    <location>
        <begin position="317"/>
        <end position="339"/>
    </location>
</feature>
<keyword evidence="3 5" id="KW-1133">Transmembrane helix</keyword>
<comment type="subunit">
    <text evidence="5">NDH-1 is composed of 14 different subunits. Subunits NuoA, H, J, K, L, M, N constitute the membrane sector of the complex.</text>
</comment>
<feature type="transmembrane region" description="Helical" evidence="5">
    <location>
        <begin position="171"/>
        <end position="192"/>
    </location>
</feature>
<comment type="subcellular location">
    <subcellularLocation>
        <location evidence="5">Cell membrane</location>
        <topology evidence="5">Multi-pass membrane protein</topology>
    </subcellularLocation>
    <subcellularLocation>
        <location evidence="1">Endomembrane system</location>
        <topology evidence="1">Multi-pass membrane protein</topology>
    </subcellularLocation>
    <subcellularLocation>
        <location evidence="6">Membrane</location>
        <topology evidence="6">Multi-pass membrane protein</topology>
    </subcellularLocation>
</comment>
<dbReference type="GO" id="GO:0050136">
    <property type="term" value="F:NADH dehydrogenase (quinone) (non-electrogenic) activity"/>
    <property type="evidence" value="ECO:0007669"/>
    <property type="project" value="UniProtKB-UniRule"/>
</dbReference>
<dbReference type="AlphaFoldDB" id="A0A519BI22"/>
<dbReference type="GO" id="GO:0048038">
    <property type="term" value="F:quinone binding"/>
    <property type="evidence" value="ECO:0007669"/>
    <property type="project" value="UniProtKB-KW"/>
</dbReference>
<protein>
    <recommendedName>
        <fullName evidence="5">NADH-quinone oxidoreductase subunit N</fullName>
        <ecNumber evidence="5">7.1.1.-</ecNumber>
    </recommendedName>
    <alternativeName>
        <fullName evidence="5">NADH dehydrogenase I subunit N</fullName>
    </alternativeName>
    <alternativeName>
        <fullName evidence="5">NDH-1 subunit N</fullName>
    </alternativeName>
</protein>
<keyword evidence="5" id="KW-1003">Cell membrane</keyword>
<feature type="domain" description="NADH:quinone oxidoreductase/Mrp antiporter transmembrane" evidence="7">
    <location>
        <begin position="135"/>
        <end position="436"/>
    </location>
</feature>
<feature type="transmembrane region" description="Helical" evidence="5">
    <location>
        <begin position="345"/>
        <end position="365"/>
    </location>
</feature>
<keyword evidence="5" id="KW-0874">Quinone</keyword>
<dbReference type="GO" id="GO:0005886">
    <property type="term" value="C:plasma membrane"/>
    <property type="evidence" value="ECO:0007669"/>
    <property type="project" value="UniProtKB-SubCell"/>
</dbReference>
<comment type="caution">
    <text evidence="8">The sequence shown here is derived from an EMBL/GenBank/DDBJ whole genome shotgun (WGS) entry which is preliminary data.</text>
</comment>
<dbReference type="GO" id="GO:0012505">
    <property type="term" value="C:endomembrane system"/>
    <property type="evidence" value="ECO:0007669"/>
    <property type="project" value="UniProtKB-SubCell"/>
</dbReference>
<feature type="transmembrane region" description="Helical" evidence="5">
    <location>
        <begin position="86"/>
        <end position="103"/>
    </location>
</feature>
<keyword evidence="5" id="KW-0830">Ubiquinone</keyword>
<proteinExistence type="inferred from homology"/>
<feature type="transmembrane region" description="Helical" evidence="5">
    <location>
        <begin position="422"/>
        <end position="442"/>
    </location>
</feature>
<comment type="similarity">
    <text evidence="5">Belongs to the complex I subunit 2 family.</text>
</comment>
<feature type="transmembrane region" description="Helical" evidence="5">
    <location>
        <begin position="115"/>
        <end position="132"/>
    </location>
</feature>
<evidence type="ECO:0000256" key="3">
    <source>
        <dbReference type="ARBA" id="ARBA00022989"/>
    </source>
</evidence>
<dbReference type="PANTHER" id="PTHR22773">
    <property type="entry name" value="NADH DEHYDROGENASE"/>
    <property type="match status" value="1"/>
</dbReference>
<dbReference type="InterPro" id="IPR010096">
    <property type="entry name" value="NADH-Q_OxRdtase_suN/2"/>
</dbReference>
<evidence type="ECO:0000256" key="5">
    <source>
        <dbReference type="HAMAP-Rule" id="MF_00445"/>
    </source>
</evidence>
<evidence type="ECO:0000313" key="8">
    <source>
        <dbReference type="EMBL" id="RZD16904.1"/>
    </source>
</evidence>
<feature type="transmembrane region" description="Helical" evidence="5">
    <location>
        <begin position="506"/>
        <end position="524"/>
    </location>
</feature>
<feature type="transmembrane region" description="Helical" evidence="5">
    <location>
        <begin position="138"/>
        <end position="159"/>
    </location>
</feature>
<dbReference type="GO" id="GO:0042773">
    <property type="term" value="P:ATP synthesis coupled electron transport"/>
    <property type="evidence" value="ECO:0007669"/>
    <property type="project" value="InterPro"/>
</dbReference>
<evidence type="ECO:0000256" key="4">
    <source>
        <dbReference type="ARBA" id="ARBA00023136"/>
    </source>
</evidence>
<feature type="transmembrane region" description="Helical" evidence="5">
    <location>
        <begin position="20"/>
        <end position="38"/>
    </location>
</feature>
<dbReference type="Pfam" id="PF00361">
    <property type="entry name" value="Proton_antipo_M"/>
    <property type="match status" value="1"/>
</dbReference>
<feature type="transmembrane region" description="Helical" evidence="5">
    <location>
        <begin position="385"/>
        <end position="410"/>
    </location>
</feature>
<keyword evidence="5" id="KW-0520">NAD</keyword>
<dbReference type="EMBL" id="SGBC01000001">
    <property type="protein sequence ID" value="RZD16904.1"/>
    <property type="molecule type" value="Genomic_DNA"/>
</dbReference>
<evidence type="ECO:0000256" key="6">
    <source>
        <dbReference type="RuleBase" id="RU000320"/>
    </source>
</evidence>
<comment type="catalytic activity">
    <reaction evidence="5">
        <text>a quinone + NADH + 5 H(+)(in) = a quinol + NAD(+) + 4 H(+)(out)</text>
        <dbReference type="Rhea" id="RHEA:57888"/>
        <dbReference type="ChEBI" id="CHEBI:15378"/>
        <dbReference type="ChEBI" id="CHEBI:24646"/>
        <dbReference type="ChEBI" id="CHEBI:57540"/>
        <dbReference type="ChEBI" id="CHEBI:57945"/>
        <dbReference type="ChEBI" id="CHEBI:132124"/>
    </reaction>
</comment>
<evidence type="ECO:0000259" key="7">
    <source>
        <dbReference type="Pfam" id="PF00361"/>
    </source>
</evidence>
<comment type="function">
    <text evidence="5">NDH-1 shuttles electrons from NADH, via FMN and iron-sulfur (Fe-S) centers, to quinones in the respiratory chain. The immediate electron acceptor for the enzyme in this species is believed to be ubiquinone. Couples the redox reaction to proton translocation (for every two electrons transferred, four hydrogen ions are translocated across the cytoplasmic membrane), and thus conserves the redox energy in a proton gradient.</text>
</comment>
<dbReference type="GO" id="GO:0008137">
    <property type="term" value="F:NADH dehydrogenase (ubiquinone) activity"/>
    <property type="evidence" value="ECO:0007669"/>
    <property type="project" value="InterPro"/>
</dbReference>
<accession>A0A519BI22</accession>
<dbReference type="HAMAP" id="MF_00445">
    <property type="entry name" value="NDH1_NuoN_1"/>
    <property type="match status" value="1"/>
</dbReference>
<gene>
    <name evidence="5" type="primary">nuoN</name>
    <name evidence="8" type="ORF">EVJ46_01310</name>
</gene>
<name>A0A519BI22_ACIG2</name>
<dbReference type="Proteomes" id="UP000316562">
    <property type="component" value="Unassembled WGS sequence"/>
</dbReference>
<keyword evidence="5" id="KW-1278">Translocase</keyword>
<reference evidence="8 9" key="1">
    <citation type="journal article" date="2019" name="ISME J.">
        <title>Insights into ecological role of a new deltaproteobacterial order Candidatus Acidulodesulfobacterales by metagenomics and metatranscriptomics.</title>
        <authorList>
            <person name="Tan S."/>
            <person name="Liu J."/>
            <person name="Fang Y."/>
            <person name="Hedlund B.P."/>
            <person name="Lian Z.H."/>
            <person name="Huang L.Y."/>
            <person name="Li J.T."/>
            <person name="Huang L.N."/>
            <person name="Li W.J."/>
            <person name="Jiang H.C."/>
            <person name="Dong H.L."/>
            <person name="Shu W.S."/>
        </authorList>
    </citation>
    <scope>NUCLEOTIDE SEQUENCE [LARGE SCALE GENOMIC DNA]</scope>
    <source>
        <strain evidence="8">AP2</strain>
    </source>
</reference>
<evidence type="ECO:0000256" key="2">
    <source>
        <dbReference type="ARBA" id="ARBA00022692"/>
    </source>
</evidence>
<dbReference type="InterPro" id="IPR001750">
    <property type="entry name" value="ND/Mrp_TM"/>
</dbReference>
<dbReference type="NCBIfam" id="TIGR01770">
    <property type="entry name" value="NDH_I_N"/>
    <property type="match status" value="1"/>
</dbReference>
<keyword evidence="2 5" id="KW-0812">Transmembrane</keyword>
<feature type="transmembrane region" description="Helical" evidence="5">
    <location>
        <begin position="289"/>
        <end position="310"/>
    </location>
</feature>
<evidence type="ECO:0000313" key="9">
    <source>
        <dbReference type="Proteomes" id="UP000316562"/>
    </source>
</evidence>
<keyword evidence="4 5" id="KW-0472">Membrane</keyword>
<sequence length="542" mass="60156">MLDLAQIYNGYYLEKSLLSIMPEAVLIVFAFLILLAGLFNNSSKNSVNSYYLALIGIAFSFLYLFMLSDHTIKGFYGSIVFDKFDVFLFTAILLSGFLTILMSKNYFDTRNVLIPEYYSLVLFSVSAMMLLVSSINLIMIFLSIEFMSICAYILTGYLKGESRSTEAAMKYFVLGTFASAFLLFGSVFIYAATGHLSLYKIHNFMSRQNYKLLYHAYNVHTFLVIGLILLLVGLAFKMSLFPFHAWTPDSYDGAPTPVTNLMATGIKIAAFGVFIRVFTSIYNFNVFNFYNILWILAILTMTFGNFAALLQTDLKRLIAYSSIAQAGYILIGVIAGGYYGISGTLFYLLAYVFMTAGAFAIIIMFENLNLTSVDIKSYSGLGYKYPLAGAAFSFFLLSLAGIPVTAGFMGKFFVFSAAIKSGYYWLVVIALLNSAFAAYYYLKIIVKMYMSDNNNNGEQLNLPNGRNNIIINAVNTDNDLQSHASGGIVSKTALTETVLLKSTTSALIIAVIICLIFTLILGIFPQPFISFASRSVTSLWSI</sequence>
<dbReference type="PRINTS" id="PR01434">
    <property type="entry name" value="NADHDHGNASE5"/>
</dbReference>
<evidence type="ECO:0000256" key="1">
    <source>
        <dbReference type="ARBA" id="ARBA00004127"/>
    </source>
</evidence>
<feature type="transmembrane region" description="Helical" evidence="5">
    <location>
        <begin position="257"/>
        <end position="277"/>
    </location>
</feature>
<feature type="transmembrane region" description="Helical" evidence="5">
    <location>
        <begin position="212"/>
        <end position="236"/>
    </location>
</feature>
<keyword evidence="5" id="KW-0813">Transport</keyword>
<dbReference type="EC" id="7.1.1.-" evidence="5"/>
<organism evidence="8 9">
    <name type="scientific">Acididesulfobacter guangdongensis</name>
    <dbReference type="NCBI Taxonomy" id="2597225"/>
    <lineage>
        <taxon>Bacteria</taxon>
        <taxon>Deltaproteobacteria</taxon>
        <taxon>Candidatus Acidulodesulfobacterales</taxon>
        <taxon>Candidatus Acididesulfobacter</taxon>
    </lineage>
</organism>
<feature type="transmembrane region" description="Helical" evidence="5">
    <location>
        <begin position="50"/>
        <end position="66"/>
    </location>
</feature>